<comment type="caution">
    <text evidence="4">The sequence shown here is derived from an EMBL/GenBank/DDBJ whole genome shotgun (WGS) entry which is preliminary data.</text>
</comment>
<name>A0ABV9F331_9SPHN</name>
<proteinExistence type="predicted"/>
<evidence type="ECO:0000259" key="3">
    <source>
        <dbReference type="SMART" id="SM00736"/>
    </source>
</evidence>
<comment type="subcellular location">
    <subcellularLocation>
        <location evidence="1">Secreted</location>
    </subcellularLocation>
</comment>
<dbReference type="NCBIfam" id="TIGR01965">
    <property type="entry name" value="VCBS_repeat"/>
    <property type="match status" value="1"/>
</dbReference>
<dbReference type="RefSeq" id="WP_380805844.1">
    <property type="nucleotide sequence ID" value="NZ_JBHSFZ010000043.1"/>
</dbReference>
<dbReference type="Gene3D" id="2.60.40.2700">
    <property type="match status" value="4"/>
</dbReference>
<dbReference type="InterPro" id="IPR011049">
    <property type="entry name" value="Serralysin-like_metalloprot_C"/>
</dbReference>
<evidence type="ECO:0000256" key="2">
    <source>
        <dbReference type="ARBA" id="ARBA00022525"/>
    </source>
</evidence>
<dbReference type="Pfam" id="PF00353">
    <property type="entry name" value="HemolysinCabind"/>
    <property type="match status" value="3"/>
</dbReference>
<feature type="domain" description="Dystroglycan-type cadherin-like" evidence="3">
    <location>
        <begin position="461"/>
        <end position="564"/>
    </location>
</feature>
<gene>
    <name evidence="4" type="ORF">ACFO3E_15295</name>
</gene>
<dbReference type="SMART" id="SM00736">
    <property type="entry name" value="CADG"/>
    <property type="match status" value="1"/>
</dbReference>
<accession>A0ABV9F331</accession>
<sequence length="852" mass="86988">THMFVGANLQSTNAAGTVFTVADLSSAQHILGGSGNDTLIAQGFTFSTAQRNAIFAQSSVEIIQDSSGSYADDGTLVLSGNAAEGGSLTATLTMNNAVSTSYQWQQLVAGSWIDIPGADDSSFNVPDDQSFVGQTIRVRATSTDGLGVSRDFISFTKTISNVDDPAVGTLDVTGVAIQSGTLSASLTNVVDADGPTTIGYQWEVLIGNTWAHIANASTAVLNIPSDQSYVGKQVRVVATTTDALGGTTTFASNGQTVTNVDDAASGTLNVTGTFEESGTLTAALTNVIDPDGLTSTDYRWQMFTAGTWTDISGAASASLTIPSDQSYVGQQIRVVATTTDALGGTTAFISSGQIVANVDDAATGTLDVSGSARKGGMLTAALTNVIDPDGATGTAYRWQMLIGGAWTDIGAAISATLSIPDDQSFVGRQVRVVATTTDTLGGTTTFISSGQTIADVNSAPVVTNLIIEQHLNEDSSWSFSVPANTFTDPDGNPLTYSALAVDSNGIALPMQPAWLAFNAATQAFSGTPPLNFNGSYYIKVSASDGSLSASTIFKLVVDPVQDAAIIGNPTAAAITEDVSVSGGNLIASGILSISDPDAGEAAFKTAVTSAPGNLGSLVLNANGTYTYSVPNAAIQYLGDGMIKTETFTVTAVDNTSKQISFTINGANEIINGTSAKNTINGTSAHETINGLGGNDVLNAGDGDDKLFGGDGNDTLNGEKGSDRLDGGIGNDDLIGGPGTDTLLGGAGNDKFIFQLLADLGIGTARDIIQDFAPGADVIDLRLLDANAGVKGDQAFKFVAAQTTAVLANSITWHQDSGNGITLVQGDVNGDGTADFQIQLLGMKALTASDFGL</sequence>
<evidence type="ECO:0000256" key="1">
    <source>
        <dbReference type="ARBA" id="ARBA00004613"/>
    </source>
</evidence>
<dbReference type="PRINTS" id="PR00313">
    <property type="entry name" value="CABNDNGRPT"/>
</dbReference>
<dbReference type="PANTHER" id="PTHR38340:SF1">
    <property type="entry name" value="S-LAYER PROTEIN"/>
    <property type="match status" value="1"/>
</dbReference>
<evidence type="ECO:0000313" key="5">
    <source>
        <dbReference type="Proteomes" id="UP001595957"/>
    </source>
</evidence>
<dbReference type="SUPFAM" id="SSF51120">
    <property type="entry name" value="beta-Roll"/>
    <property type="match status" value="1"/>
</dbReference>
<dbReference type="Gene3D" id="2.60.40.10">
    <property type="entry name" value="Immunoglobulins"/>
    <property type="match status" value="1"/>
</dbReference>
<reference evidence="5" key="1">
    <citation type="journal article" date="2019" name="Int. J. Syst. Evol. Microbiol.">
        <title>The Global Catalogue of Microorganisms (GCM) 10K type strain sequencing project: providing services to taxonomists for standard genome sequencing and annotation.</title>
        <authorList>
            <consortium name="The Broad Institute Genomics Platform"/>
            <consortium name="The Broad Institute Genome Sequencing Center for Infectious Disease"/>
            <person name="Wu L."/>
            <person name="Ma J."/>
        </authorList>
    </citation>
    <scope>NUCLEOTIDE SEQUENCE [LARGE SCALE GENOMIC DNA]</scope>
    <source>
        <strain evidence="5">NBRC 103632</strain>
    </source>
</reference>
<dbReference type="InterPro" id="IPR015919">
    <property type="entry name" value="Cadherin-like_sf"/>
</dbReference>
<dbReference type="Gene3D" id="2.150.10.10">
    <property type="entry name" value="Serralysin-like metalloprotease, C-terminal"/>
    <property type="match status" value="1"/>
</dbReference>
<dbReference type="Pfam" id="PF05345">
    <property type="entry name" value="He_PIG"/>
    <property type="match status" value="1"/>
</dbReference>
<protein>
    <submittedName>
        <fullName evidence="4">VCBS domain-containing protein</fullName>
    </submittedName>
</protein>
<dbReference type="InterPro" id="IPR050557">
    <property type="entry name" value="RTX_toxin/Mannuronan_C5-epim"/>
</dbReference>
<organism evidence="4 5">
    <name type="scientific">Sphingobium tyrosinilyticum</name>
    <dbReference type="NCBI Taxonomy" id="2715436"/>
    <lineage>
        <taxon>Bacteria</taxon>
        <taxon>Pseudomonadati</taxon>
        <taxon>Pseudomonadota</taxon>
        <taxon>Alphaproteobacteria</taxon>
        <taxon>Sphingomonadales</taxon>
        <taxon>Sphingomonadaceae</taxon>
        <taxon>Sphingobium</taxon>
    </lineage>
</organism>
<dbReference type="InterPro" id="IPR013783">
    <property type="entry name" value="Ig-like_fold"/>
</dbReference>
<dbReference type="InterPro" id="IPR006644">
    <property type="entry name" value="Cadg"/>
</dbReference>
<dbReference type="SUPFAM" id="SSF49313">
    <property type="entry name" value="Cadherin-like"/>
    <property type="match status" value="1"/>
</dbReference>
<dbReference type="PROSITE" id="PS00330">
    <property type="entry name" value="HEMOLYSIN_CALCIUM"/>
    <property type="match status" value="3"/>
</dbReference>
<dbReference type="InterPro" id="IPR001343">
    <property type="entry name" value="Hemolysn_Ca-bd"/>
</dbReference>
<dbReference type="PANTHER" id="PTHR38340">
    <property type="entry name" value="S-LAYER PROTEIN"/>
    <property type="match status" value="1"/>
</dbReference>
<evidence type="ECO:0000313" key="4">
    <source>
        <dbReference type="EMBL" id="MFC4595543.1"/>
    </source>
</evidence>
<dbReference type="Proteomes" id="UP001595957">
    <property type="component" value="Unassembled WGS sequence"/>
</dbReference>
<keyword evidence="2" id="KW-0964">Secreted</keyword>
<dbReference type="InterPro" id="IPR010221">
    <property type="entry name" value="VCBS_dom"/>
</dbReference>
<dbReference type="EMBL" id="JBHSFZ010000043">
    <property type="protein sequence ID" value="MFC4595543.1"/>
    <property type="molecule type" value="Genomic_DNA"/>
</dbReference>
<dbReference type="InterPro" id="IPR018511">
    <property type="entry name" value="Hemolysin-typ_Ca-bd_CS"/>
</dbReference>
<keyword evidence="5" id="KW-1185">Reference proteome</keyword>
<feature type="non-terminal residue" evidence="4">
    <location>
        <position position="1"/>
    </location>
</feature>